<dbReference type="InterPro" id="IPR036291">
    <property type="entry name" value="NAD(P)-bd_dom_sf"/>
</dbReference>
<dbReference type="Gene3D" id="3.40.50.720">
    <property type="entry name" value="NAD(P)-binding Rossmann-like Domain"/>
    <property type="match status" value="2"/>
</dbReference>
<dbReference type="AlphaFoldDB" id="A0A0L8FVH0"/>
<dbReference type="EMBL" id="KQ426075">
    <property type="protein sequence ID" value="KOF68677.1"/>
    <property type="molecule type" value="Genomic_DNA"/>
</dbReference>
<dbReference type="PANTHER" id="PTHR43157:SF31">
    <property type="entry name" value="PHOSPHATIDYLINOSITOL-GLYCAN BIOSYNTHESIS CLASS F PROTEIN"/>
    <property type="match status" value="1"/>
</dbReference>
<accession>A0A0L8FVH0</accession>
<keyword evidence="1" id="KW-0560">Oxidoreductase</keyword>
<dbReference type="PRINTS" id="PR00081">
    <property type="entry name" value="GDHRDH"/>
</dbReference>
<evidence type="ECO:0000256" key="1">
    <source>
        <dbReference type="ARBA" id="ARBA00023002"/>
    </source>
</evidence>
<gene>
    <name evidence="2" type="ORF">OCBIM_22006696mg</name>
</gene>
<proteinExistence type="predicted"/>
<dbReference type="OrthoDB" id="191139at2759"/>
<dbReference type="STRING" id="37653.A0A0L8FVH0"/>
<evidence type="ECO:0000313" key="2">
    <source>
        <dbReference type="EMBL" id="KOF68677.1"/>
    </source>
</evidence>
<dbReference type="Pfam" id="PF00106">
    <property type="entry name" value="adh_short"/>
    <property type="match status" value="2"/>
</dbReference>
<sequence length="504" mass="56465">MMLLTILAGVAITIILPLSIRYYMKGATCTSPVKLEGKTVIITGANCGIGFETARNLLQRGARVILACRDVNKAKSAAKQLSELGSGVVLVEKLDLSSFDSIRTFCKNIKQHITSLDILINNAGVYFHPYAKTEDGLEMHMGVNYFGPFLLTHLLLELFKNSDSPRVIFVGSMLYKNGKIDFNNMNRQEFFHQHGAYCVAITIILPLSIRYYMKGATCTSPVKLEGKTVIVTGANCGIGFETARNLLQRGARVILACRDVNKAKSAAKQLSELGSGVVLVEKLDLSSFDSIRTFCKNIKQHITSLDILINNAGVYFHPYAKTEDGLEMHMGVNYFGPFLLTHLLLELLKKSDSPRVIFVGSAIYKYGKIDFNNTNRQTFYQKHSAYSDSKLACALFCREFRNRMSNTNINIYYVHPGVVNTDISRNLLNSSLLKSLVDVFKLLIKNCQEGCQTVIYCAVSEETKNQSGYYYSECRRHEWAKQALDKQLAKKLWNFSEKVTGLTE</sequence>
<dbReference type="InterPro" id="IPR002347">
    <property type="entry name" value="SDR_fam"/>
</dbReference>
<dbReference type="PANTHER" id="PTHR43157">
    <property type="entry name" value="PHOSPHATIDYLINOSITOL-GLYCAN BIOSYNTHESIS CLASS F PROTEIN-RELATED"/>
    <property type="match status" value="1"/>
</dbReference>
<protein>
    <submittedName>
        <fullName evidence="2">Uncharacterized protein</fullName>
    </submittedName>
</protein>
<dbReference type="GO" id="GO:0016491">
    <property type="term" value="F:oxidoreductase activity"/>
    <property type="evidence" value="ECO:0007669"/>
    <property type="project" value="UniProtKB-KW"/>
</dbReference>
<reference evidence="2" key="1">
    <citation type="submission" date="2015-07" db="EMBL/GenBank/DDBJ databases">
        <title>MeaNS - Measles Nucleotide Surveillance Program.</title>
        <authorList>
            <person name="Tran T."/>
            <person name="Druce J."/>
        </authorList>
    </citation>
    <scope>NUCLEOTIDE SEQUENCE</scope>
    <source>
        <strain evidence="2">UCB-OBI-ISO-001</strain>
        <tissue evidence="2">Gonad</tissue>
    </source>
</reference>
<name>A0A0L8FVH0_OCTBM</name>
<organism evidence="2">
    <name type="scientific">Octopus bimaculoides</name>
    <name type="common">California two-spotted octopus</name>
    <dbReference type="NCBI Taxonomy" id="37653"/>
    <lineage>
        <taxon>Eukaryota</taxon>
        <taxon>Metazoa</taxon>
        <taxon>Spiralia</taxon>
        <taxon>Lophotrochozoa</taxon>
        <taxon>Mollusca</taxon>
        <taxon>Cephalopoda</taxon>
        <taxon>Coleoidea</taxon>
        <taxon>Octopodiformes</taxon>
        <taxon>Octopoda</taxon>
        <taxon>Incirrata</taxon>
        <taxon>Octopodidae</taxon>
        <taxon>Octopus</taxon>
    </lineage>
</organism>
<dbReference type="SUPFAM" id="SSF51735">
    <property type="entry name" value="NAD(P)-binding Rossmann-fold domains"/>
    <property type="match status" value="2"/>
</dbReference>